<proteinExistence type="predicted"/>
<evidence type="ECO:0000256" key="1">
    <source>
        <dbReference type="SAM" id="MobiDB-lite"/>
    </source>
</evidence>
<gene>
    <name evidence="2" type="ORF">HMPREF1090_04993</name>
</gene>
<dbReference type="Proteomes" id="UP000013085">
    <property type="component" value="Unassembled WGS sequence"/>
</dbReference>
<name>A0A0E2H3U2_9FIRM</name>
<accession>A0A0E2H3U2</accession>
<evidence type="ECO:0000313" key="3">
    <source>
        <dbReference type="Proteomes" id="UP000013085"/>
    </source>
</evidence>
<dbReference type="PATRIC" id="fig|999408.3.peg.5380"/>
<dbReference type="HOGENOM" id="CLU_115802_0_0_9"/>
<evidence type="ECO:0000313" key="2">
    <source>
        <dbReference type="EMBL" id="ENZ08328.1"/>
    </source>
</evidence>
<feature type="region of interest" description="Disordered" evidence="1">
    <location>
        <begin position="163"/>
        <end position="190"/>
    </location>
</feature>
<reference evidence="2 3" key="1">
    <citation type="submission" date="2013-01" db="EMBL/GenBank/DDBJ databases">
        <title>The Genome Sequence of Clostridium clostridioforme 90A8.</title>
        <authorList>
            <consortium name="The Broad Institute Genome Sequencing Platform"/>
            <person name="Earl A."/>
            <person name="Ward D."/>
            <person name="Feldgarden M."/>
            <person name="Gevers D."/>
            <person name="Courvalin P."/>
            <person name="Lambert T."/>
            <person name="Walker B."/>
            <person name="Young S.K."/>
            <person name="Zeng Q."/>
            <person name="Gargeya S."/>
            <person name="Fitzgerald M."/>
            <person name="Haas B."/>
            <person name="Abouelleil A."/>
            <person name="Alvarado L."/>
            <person name="Arachchi H.M."/>
            <person name="Berlin A.M."/>
            <person name="Chapman S.B."/>
            <person name="Dewar J."/>
            <person name="Goldberg J."/>
            <person name="Griggs A."/>
            <person name="Gujja S."/>
            <person name="Hansen M."/>
            <person name="Howarth C."/>
            <person name="Imamovic A."/>
            <person name="Larimer J."/>
            <person name="McCowan C."/>
            <person name="Murphy C."/>
            <person name="Neiman D."/>
            <person name="Pearson M."/>
            <person name="Priest M."/>
            <person name="Roberts A."/>
            <person name="Saif S."/>
            <person name="Shea T."/>
            <person name="Sisk P."/>
            <person name="Sykes S."/>
            <person name="Wortman J."/>
            <person name="Nusbaum C."/>
            <person name="Birren B."/>
        </authorList>
    </citation>
    <scope>NUCLEOTIDE SEQUENCE [LARGE SCALE GENOMIC DNA]</scope>
    <source>
        <strain evidence="2 3">90A8</strain>
    </source>
</reference>
<organism evidence="2 3">
    <name type="scientific">[Clostridium] clostridioforme 90A8</name>
    <dbReference type="NCBI Taxonomy" id="999408"/>
    <lineage>
        <taxon>Bacteria</taxon>
        <taxon>Bacillati</taxon>
        <taxon>Bacillota</taxon>
        <taxon>Clostridia</taxon>
        <taxon>Lachnospirales</taxon>
        <taxon>Lachnospiraceae</taxon>
        <taxon>Enterocloster</taxon>
    </lineage>
</organism>
<comment type="caution">
    <text evidence="2">The sequence shown here is derived from an EMBL/GenBank/DDBJ whole genome shotgun (WGS) entry which is preliminary data.</text>
</comment>
<feature type="compositionally biased region" description="Basic and acidic residues" evidence="1">
    <location>
        <begin position="177"/>
        <end position="190"/>
    </location>
</feature>
<dbReference type="EMBL" id="AGYR01000062">
    <property type="protein sequence ID" value="ENZ08328.1"/>
    <property type="molecule type" value="Genomic_DNA"/>
</dbReference>
<feature type="compositionally biased region" description="Polar residues" evidence="1">
    <location>
        <begin position="163"/>
        <end position="173"/>
    </location>
</feature>
<dbReference type="RefSeq" id="WP_002594545.1">
    <property type="nucleotide sequence ID" value="NZ_KB850991.1"/>
</dbReference>
<sequence length="190" mass="20143">MLYIKDTSMLVAGVAVPGLVKKLEITEAAVIDAVTDDNNVTLGYQPNGYEPLKMNVDLLLEPGAGESVETMVQTIQLLFKPPGQTAAIPLPVVNSQAAACGLSLVYFKGINLAKKTENSYEEATLEFWECLPLTVQTQAAGSGKTSSSGSKAGASQAQGISTGYQEYLNTQRGQAPRIKDKTSESPARDT</sequence>
<protein>
    <submittedName>
        <fullName evidence="2">Uncharacterized protein</fullName>
    </submittedName>
</protein>
<dbReference type="AlphaFoldDB" id="A0A0E2H3U2"/>